<dbReference type="GeneID" id="85363517"/>
<evidence type="ECO:0000313" key="1">
    <source>
        <dbReference type="EMBL" id="KAK0439480.1"/>
    </source>
</evidence>
<name>A0AA39JB19_ARMTA</name>
<evidence type="ECO:0000313" key="2">
    <source>
        <dbReference type="Proteomes" id="UP001175211"/>
    </source>
</evidence>
<organism evidence="1 2">
    <name type="scientific">Armillaria tabescens</name>
    <name type="common">Ringless honey mushroom</name>
    <name type="synonym">Agaricus tabescens</name>
    <dbReference type="NCBI Taxonomy" id="1929756"/>
    <lineage>
        <taxon>Eukaryota</taxon>
        <taxon>Fungi</taxon>
        <taxon>Dikarya</taxon>
        <taxon>Basidiomycota</taxon>
        <taxon>Agaricomycotina</taxon>
        <taxon>Agaricomycetes</taxon>
        <taxon>Agaricomycetidae</taxon>
        <taxon>Agaricales</taxon>
        <taxon>Marasmiineae</taxon>
        <taxon>Physalacriaceae</taxon>
        <taxon>Desarmillaria</taxon>
    </lineage>
</organism>
<gene>
    <name evidence="1" type="ORF">EV420DRAFT_1733689</name>
</gene>
<dbReference type="EMBL" id="JAUEPS010000084">
    <property type="protein sequence ID" value="KAK0439480.1"/>
    <property type="molecule type" value="Genomic_DNA"/>
</dbReference>
<keyword evidence="2" id="KW-1185">Reference proteome</keyword>
<comment type="caution">
    <text evidence="1">The sequence shown here is derived from an EMBL/GenBank/DDBJ whole genome shotgun (WGS) entry which is preliminary data.</text>
</comment>
<dbReference type="InterPro" id="IPR036291">
    <property type="entry name" value="NAD(P)-bd_dom_sf"/>
</dbReference>
<dbReference type="RefSeq" id="XP_060323265.1">
    <property type="nucleotide sequence ID" value="XM_060479969.1"/>
</dbReference>
<protein>
    <submittedName>
        <fullName evidence="1">Uncharacterized protein</fullName>
    </submittedName>
</protein>
<sequence length="413" mass="45973">MTLRVNAGNGLVFGKARARLLIAFSVPHHLHAILPRVSTVHRYSVSALFTNPFVSSRRPVTWIYFFLEFEILLPLTTPASPIALKRSGERMEARLLTKPAYSPITPRPTFTLKLCPHTSSSLLSADYATRTCHRVGIDQSVATDVSTGSQVRKERDLLLVYNGLAVHRSIFDCKIIPENPDFGVLVIPTNRSIKESVTILMKTIVNHFGRVNCYTNVEGKYIEILAYTYERLARTGANYPHGETVSPRHAYHLYKAPLSYIRTKDPTNGLTKAAAQDRDIHSHAILLGYIYTELTPPPRARGSPTRTSILVDVTDFDLNEDNTIYLARTLNCVSLSTGLSYLPQPGLVYPILVCAFVPRVPEAVQDVTEVILARQTVLLIIIARVDQINPVLSDRLSALLDSPNFKDSLSAKL</sequence>
<dbReference type="Proteomes" id="UP001175211">
    <property type="component" value="Unassembled WGS sequence"/>
</dbReference>
<dbReference type="SUPFAM" id="SSF51735">
    <property type="entry name" value="NAD(P)-binding Rossmann-fold domains"/>
    <property type="match status" value="1"/>
</dbReference>
<proteinExistence type="predicted"/>
<dbReference type="AlphaFoldDB" id="A0AA39JB19"/>
<accession>A0AA39JB19</accession>
<reference evidence="1" key="1">
    <citation type="submission" date="2023-06" db="EMBL/GenBank/DDBJ databases">
        <authorList>
            <consortium name="Lawrence Berkeley National Laboratory"/>
            <person name="Ahrendt S."/>
            <person name="Sahu N."/>
            <person name="Indic B."/>
            <person name="Wong-Bajracharya J."/>
            <person name="Merenyi Z."/>
            <person name="Ke H.-M."/>
            <person name="Monk M."/>
            <person name="Kocsube S."/>
            <person name="Drula E."/>
            <person name="Lipzen A."/>
            <person name="Balint B."/>
            <person name="Henrissat B."/>
            <person name="Andreopoulos B."/>
            <person name="Martin F.M."/>
            <person name="Harder C.B."/>
            <person name="Rigling D."/>
            <person name="Ford K.L."/>
            <person name="Foster G.D."/>
            <person name="Pangilinan J."/>
            <person name="Papanicolaou A."/>
            <person name="Barry K."/>
            <person name="LaButti K."/>
            <person name="Viragh M."/>
            <person name="Koriabine M."/>
            <person name="Yan M."/>
            <person name="Riley R."/>
            <person name="Champramary S."/>
            <person name="Plett K.L."/>
            <person name="Tsai I.J."/>
            <person name="Slot J."/>
            <person name="Sipos G."/>
            <person name="Plett J."/>
            <person name="Nagy L.G."/>
            <person name="Grigoriev I.V."/>
        </authorList>
    </citation>
    <scope>NUCLEOTIDE SEQUENCE</scope>
    <source>
        <strain evidence="1">CCBAS 213</strain>
    </source>
</reference>